<keyword evidence="1" id="KW-0597">Phosphoprotein</keyword>
<dbReference type="Proteomes" id="UP000291483">
    <property type="component" value="Unassembled WGS sequence"/>
</dbReference>
<keyword evidence="2" id="KW-1133">Transmembrane helix</keyword>
<dbReference type="SMART" id="SM00240">
    <property type="entry name" value="FHA"/>
    <property type="match status" value="1"/>
</dbReference>
<dbReference type="CDD" id="cd00060">
    <property type="entry name" value="FHA"/>
    <property type="match status" value="1"/>
</dbReference>
<comment type="caution">
    <text evidence="4">The sequence shown here is derived from an EMBL/GenBank/DDBJ whole genome shotgun (WGS) entry which is preliminary data.</text>
</comment>
<dbReference type="AlphaFoldDB" id="A0A4Q8AJP7"/>
<evidence type="ECO:0000313" key="4">
    <source>
        <dbReference type="EMBL" id="RZU64103.1"/>
    </source>
</evidence>
<dbReference type="EMBL" id="SHLC01000001">
    <property type="protein sequence ID" value="RZU64103.1"/>
    <property type="molecule type" value="Genomic_DNA"/>
</dbReference>
<sequence length="395" mass="41209">MSDNSVPGFGVLIALLLSLALYVWASAALAAVFGKLGEPGWKAWVPVYNSFVLFRLGGVAPFWAITLFLPLINVVGFVFSIFAINSISKQFDKGAGFTVLGVLLMPIWSSILGWGRATAEPAGAQRVAHPDDAAPAAASPFGITPGDAVPARIPFGEPVQPAAPRIPAPAAAVATVAPADDVVQEAHTAPPVFSYTPAVIATPAPVAPPAPIEMPEELSVRVEQQTAAPARVTPLIDSVPDFSAPAAPVAAAAASVVLDEPREAAAAQPIDDDDDMDATVIAGRRNKAWVFETESGQRVPLSAELVLLGRNPVPLAEHPDAQLITVRDAGRTVSKTHASVQLHGTAWVITDLQSTNGVYVLDAEGAEIELEPGVATEVTGRFVLGELSARIFQEE</sequence>
<name>A0A4Q8AJP7_9MICO</name>
<dbReference type="InterPro" id="IPR043739">
    <property type="entry name" value="DUF5684"/>
</dbReference>
<evidence type="ECO:0000313" key="5">
    <source>
        <dbReference type="Proteomes" id="UP000291483"/>
    </source>
</evidence>
<keyword evidence="5" id="KW-1185">Reference proteome</keyword>
<dbReference type="SUPFAM" id="SSF49879">
    <property type="entry name" value="SMAD/FHA domain"/>
    <property type="match status" value="1"/>
</dbReference>
<dbReference type="InterPro" id="IPR000253">
    <property type="entry name" value="FHA_dom"/>
</dbReference>
<dbReference type="InterPro" id="IPR008984">
    <property type="entry name" value="SMAD_FHA_dom_sf"/>
</dbReference>
<accession>A0A4Q8AJP7</accession>
<reference evidence="4 5" key="1">
    <citation type="submission" date="2019-02" db="EMBL/GenBank/DDBJ databases">
        <title>Sequencing the genomes of 1000 actinobacteria strains.</title>
        <authorList>
            <person name="Klenk H.-P."/>
        </authorList>
    </citation>
    <scope>NUCLEOTIDE SEQUENCE [LARGE SCALE GENOMIC DNA]</scope>
    <source>
        <strain evidence="4 5">DSM 18319</strain>
    </source>
</reference>
<dbReference type="Pfam" id="PF18936">
    <property type="entry name" value="DUF5684"/>
    <property type="match status" value="1"/>
</dbReference>
<evidence type="ECO:0000256" key="2">
    <source>
        <dbReference type="SAM" id="Phobius"/>
    </source>
</evidence>
<feature type="domain" description="FHA" evidence="3">
    <location>
        <begin position="306"/>
        <end position="360"/>
    </location>
</feature>
<evidence type="ECO:0000256" key="1">
    <source>
        <dbReference type="ARBA" id="ARBA00022553"/>
    </source>
</evidence>
<dbReference type="RefSeq" id="WP_165397259.1">
    <property type="nucleotide sequence ID" value="NZ_SHLC01000001.1"/>
</dbReference>
<keyword evidence="2" id="KW-0472">Membrane</keyword>
<dbReference type="Pfam" id="PF00498">
    <property type="entry name" value="FHA"/>
    <property type="match status" value="1"/>
</dbReference>
<feature type="transmembrane region" description="Helical" evidence="2">
    <location>
        <begin position="96"/>
        <end position="115"/>
    </location>
</feature>
<proteinExistence type="predicted"/>
<organism evidence="4 5">
    <name type="scientific">Microterricola gilva</name>
    <dbReference type="NCBI Taxonomy" id="393267"/>
    <lineage>
        <taxon>Bacteria</taxon>
        <taxon>Bacillati</taxon>
        <taxon>Actinomycetota</taxon>
        <taxon>Actinomycetes</taxon>
        <taxon>Micrococcales</taxon>
        <taxon>Microbacteriaceae</taxon>
        <taxon>Microterricola</taxon>
    </lineage>
</organism>
<dbReference type="Gene3D" id="2.60.200.20">
    <property type="match status" value="1"/>
</dbReference>
<keyword evidence="2" id="KW-0812">Transmembrane</keyword>
<gene>
    <name evidence="4" type="ORF">EV379_0397</name>
</gene>
<evidence type="ECO:0000259" key="3">
    <source>
        <dbReference type="PROSITE" id="PS50006"/>
    </source>
</evidence>
<feature type="transmembrane region" description="Helical" evidence="2">
    <location>
        <begin position="62"/>
        <end position="84"/>
    </location>
</feature>
<dbReference type="PROSITE" id="PS50006">
    <property type="entry name" value="FHA_DOMAIN"/>
    <property type="match status" value="1"/>
</dbReference>
<protein>
    <submittedName>
        <fullName evidence="4">FHA domain-containing protein</fullName>
    </submittedName>
</protein>